<keyword evidence="3" id="KW-1185">Reference proteome</keyword>
<evidence type="ECO:0000313" key="3">
    <source>
        <dbReference type="Proteomes" id="UP001363035"/>
    </source>
</evidence>
<feature type="transmembrane region" description="Helical" evidence="1">
    <location>
        <begin position="90"/>
        <end position="112"/>
    </location>
</feature>
<comment type="caution">
    <text evidence="2">The sequence shown here is derived from an EMBL/GenBank/DDBJ whole genome shotgun (WGS) entry which is preliminary data.</text>
</comment>
<dbReference type="RefSeq" id="WP_134776302.1">
    <property type="nucleotide sequence ID" value="NZ_JAYLLN010000002.1"/>
</dbReference>
<dbReference type="EMBL" id="JAYLLN010000002">
    <property type="protein sequence ID" value="MEI5983570.1"/>
    <property type="molecule type" value="Genomic_DNA"/>
</dbReference>
<accession>A0ABU8I2E9</accession>
<gene>
    <name evidence="2" type="ORF">VJ786_01510</name>
</gene>
<name>A0ABU8I2E9_9SPHI</name>
<feature type="transmembrane region" description="Helical" evidence="1">
    <location>
        <begin position="124"/>
        <end position="143"/>
    </location>
</feature>
<evidence type="ECO:0000313" key="2">
    <source>
        <dbReference type="EMBL" id="MEI5983570.1"/>
    </source>
</evidence>
<keyword evidence="1" id="KW-1133">Transmembrane helix</keyword>
<evidence type="ECO:0008006" key="4">
    <source>
        <dbReference type="Google" id="ProtNLM"/>
    </source>
</evidence>
<proteinExistence type="predicted"/>
<keyword evidence="1" id="KW-0812">Transmembrane</keyword>
<organism evidence="2 3">
    <name type="scientific">Sphingobacterium tenebrionis</name>
    <dbReference type="NCBI Taxonomy" id="3111775"/>
    <lineage>
        <taxon>Bacteria</taxon>
        <taxon>Pseudomonadati</taxon>
        <taxon>Bacteroidota</taxon>
        <taxon>Sphingobacteriia</taxon>
        <taxon>Sphingobacteriales</taxon>
        <taxon>Sphingobacteriaceae</taxon>
        <taxon>Sphingobacterium</taxon>
    </lineage>
</organism>
<feature type="transmembrane region" description="Helical" evidence="1">
    <location>
        <begin position="12"/>
        <end position="29"/>
    </location>
</feature>
<evidence type="ECO:0000256" key="1">
    <source>
        <dbReference type="SAM" id="Phobius"/>
    </source>
</evidence>
<sequence length="149" mass="16889">MATYKEFWKVLINNLINTASLSLLMFFLARLIYAKSRFIDVLTVVLIAQANLVCIALALFNPMLKETTQAIIPSMVNGTIKPDEGMLNQLVWLSFAAILALVFILFFFFLLVQGMKIAMNSKKGYHGIIIILMTLLLDALLWITRPYIN</sequence>
<keyword evidence="1" id="KW-0472">Membrane</keyword>
<protein>
    <recommendedName>
        <fullName evidence="4">Yip1 domain-containing protein</fullName>
    </recommendedName>
</protein>
<feature type="transmembrane region" description="Helical" evidence="1">
    <location>
        <begin position="41"/>
        <end position="60"/>
    </location>
</feature>
<dbReference type="Proteomes" id="UP001363035">
    <property type="component" value="Unassembled WGS sequence"/>
</dbReference>
<reference evidence="2 3" key="1">
    <citation type="submission" date="2024-01" db="EMBL/GenBank/DDBJ databases">
        <title>Sphingobacterium tenebrionis sp. nov., a novel endophyte isolated from tenebrio molitor intestines.</title>
        <authorList>
            <person name="Zhang C."/>
        </authorList>
    </citation>
    <scope>NUCLEOTIDE SEQUENCE [LARGE SCALE GENOMIC DNA]</scope>
    <source>
        <strain evidence="2 3">PU5-4</strain>
    </source>
</reference>